<dbReference type="EMBL" id="CP013388">
    <property type="protein sequence ID" value="AOJ07268.1"/>
    <property type="molecule type" value="Genomic_DNA"/>
</dbReference>
<reference evidence="1 2" key="1">
    <citation type="submission" date="2015-12" db="EMBL/GenBank/DDBJ databases">
        <title>Diversity of Burkholderia near neighbor genomes.</title>
        <authorList>
            <person name="Sahl J."/>
            <person name="Wagner D."/>
            <person name="Keim P."/>
        </authorList>
    </citation>
    <scope>NUCLEOTIDE SEQUENCE [LARGE SCALE GENOMIC DNA]</scope>
    <source>
        <strain evidence="1 2">BDU8</strain>
    </source>
</reference>
<evidence type="ECO:0000313" key="2">
    <source>
        <dbReference type="Proteomes" id="UP000067711"/>
    </source>
</evidence>
<evidence type="ECO:0000313" key="1">
    <source>
        <dbReference type="EMBL" id="AOJ07268.1"/>
    </source>
</evidence>
<gene>
    <name evidence="1" type="ORF">WS71_08060</name>
</gene>
<dbReference type="Proteomes" id="UP000067711">
    <property type="component" value="Chromosome 2"/>
</dbReference>
<proteinExistence type="predicted"/>
<organism evidence="1 2">
    <name type="scientific">Burkholderia mayonis</name>
    <dbReference type="NCBI Taxonomy" id="1385591"/>
    <lineage>
        <taxon>Bacteria</taxon>
        <taxon>Pseudomonadati</taxon>
        <taxon>Pseudomonadota</taxon>
        <taxon>Betaproteobacteria</taxon>
        <taxon>Burkholderiales</taxon>
        <taxon>Burkholderiaceae</taxon>
        <taxon>Burkholderia</taxon>
        <taxon>pseudomallei group</taxon>
    </lineage>
</organism>
<sequence length="144" mass="15910">MQAEALDAATRYLQAQGMHPEPAYFGASRFRIGWRVRVNDLDLVYRLVDESLVVCDLAANGGGGGGGDAVATFIHLVHRMERAGIPLREVRGTFFEAVSNGQLNRLRRRLATVLEAQGAYWRDIDGDPWLIYPVGARAAEVARQ</sequence>
<dbReference type="AlphaFoldDB" id="A0A1B4FUA5"/>
<accession>A0A1B4FUA5</accession>
<dbReference type="RefSeq" id="WP_066494394.1">
    <property type="nucleotide sequence ID" value="NZ_CP013388.1"/>
</dbReference>
<protein>
    <submittedName>
        <fullName evidence="1">Secretion protein</fullName>
    </submittedName>
</protein>
<name>A0A1B4FUA5_9BURK</name>